<dbReference type="PROSITE" id="PS00045">
    <property type="entry name" value="HISTONE_LIKE"/>
    <property type="match status" value="1"/>
</dbReference>
<comment type="similarity">
    <text evidence="3">Belongs to the bacterial histone-like protein family.</text>
</comment>
<dbReference type="SMART" id="SM00411">
    <property type="entry name" value="BHL"/>
    <property type="match status" value="1"/>
</dbReference>
<reference evidence="4 5" key="1">
    <citation type="journal article" date="2016" name="Nat. Commun.">
        <title>Thousands of microbial genomes shed light on interconnected biogeochemical processes in an aquifer system.</title>
        <authorList>
            <person name="Anantharaman K."/>
            <person name="Brown C.T."/>
            <person name="Hug L.A."/>
            <person name="Sharon I."/>
            <person name="Castelle C.J."/>
            <person name="Probst A.J."/>
            <person name="Thomas B.C."/>
            <person name="Singh A."/>
            <person name="Wilkins M.J."/>
            <person name="Karaoz U."/>
            <person name="Brodie E.L."/>
            <person name="Williams K.H."/>
            <person name="Hubbard S.S."/>
            <person name="Banfield J.F."/>
        </authorList>
    </citation>
    <scope>NUCLEOTIDE SEQUENCE [LARGE SCALE GENOMIC DNA]</scope>
</reference>
<evidence type="ECO:0000256" key="1">
    <source>
        <dbReference type="ARBA" id="ARBA00023067"/>
    </source>
</evidence>
<organism evidence="4 5">
    <name type="scientific">Candidatus Harrisonbacteria bacterium RIFCSPHIGHO2_12_FULL_48_16</name>
    <dbReference type="NCBI Taxonomy" id="1798405"/>
    <lineage>
        <taxon>Bacteria</taxon>
        <taxon>Candidatus Harrisoniibacteriota</taxon>
    </lineage>
</organism>
<proteinExistence type="inferred from homology"/>
<dbReference type="PANTHER" id="PTHR33175">
    <property type="entry name" value="DNA-BINDING PROTEIN HU"/>
    <property type="match status" value="1"/>
</dbReference>
<evidence type="ECO:0000256" key="2">
    <source>
        <dbReference type="ARBA" id="ARBA00023125"/>
    </source>
</evidence>
<gene>
    <name evidence="4" type="ORF">A3E64_00410</name>
</gene>
<dbReference type="PANTHER" id="PTHR33175:SF3">
    <property type="entry name" value="DNA-BINDING PROTEIN HU-BETA"/>
    <property type="match status" value="1"/>
</dbReference>
<dbReference type="Pfam" id="PF00216">
    <property type="entry name" value="Bac_DNA_binding"/>
    <property type="match status" value="1"/>
</dbReference>
<protein>
    <submittedName>
        <fullName evidence="4">DNA-binding protein HU</fullName>
    </submittedName>
</protein>
<name>A0A1G1ZHY2_9BACT</name>
<dbReference type="GO" id="GO:0030261">
    <property type="term" value="P:chromosome condensation"/>
    <property type="evidence" value="ECO:0007669"/>
    <property type="project" value="UniProtKB-KW"/>
</dbReference>
<dbReference type="GO" id="GO:0030527">
    <property type="term" value="F:structural constituent of chromatin"/>
    <property type="evidence" value="ECO:0007669"/>
    <property type="project" value="InterPro"/>
</dbReference>
<sequence>MKKEGLVEAVMKLAKIETKRMAQTVVDAVFEAITKTLGRGEEIGVTGFGTFKVAKRAARMGLNPKTGQKIQIAAAKVPRFKAGKGLKDAVK</sequence>
<dbReference type="STRING" id="1798405.A3E64_00410"/>
<dbReference type="AlphaFoldDB" id="A0A1G1ZHY2"/>
<dbReference type="PRINTS" id="PR01727">
    <property type="entry name" value="DNABINDINGHU"/>
</dbReference>
<dbReference type="SUPFAM" id="SSF47729">
    <property type="entry name" value="IHF-like DNA-binding proteins"/>
    <property type="match status" value="1"/>
</dbReference>
<dbReference type="GO" id="GO:0005829">
    <property type="term" value="C:cytosol"/>
    <property type="evidence" value="ECO:0007669"/>
    <property type="project" value="TreeGrafter"/>
</dbReference>
<dbReference type="Proteomes" id="UP000177174">
    <property type="component" value="Unassembled WGS sequence"/>
</dbReference>
<comment type="caution">
    <text evidence="4">The sequence shown here is derived from an EMBL/GenBank/DDBJ whole genome shotgun (WGS) entry which is preliminary data.</text>
</comment>
<evidence type="ECO:0000313" key="4">
    <source>
        <dbReference type="EMBL" id="OGY64174.1"/>
    </source>
</evidence>
<dbReference type="InterPro" id="IPR010992">
    <property type="entry name" value="IHF-like_DNA-bd_dom_sf"/>
</dbReference>
<dbReference type="Gene3D" id="4.10.520.10">
    <property type="entry name" value="IHF-like DNA-binding proteins"/>
    <property type="match status" value="1"/>
</dbReference>
<dbReference type="InterPro" id="IPR020816">
    <property type="entry name" value="Histone-like_DNA-bd_CS"/>
</dbReference>
<dbReference type="CDD" id="cd13831">
    <property type="entry name" value="HU"/>
    <property type="match status" value="1"/>
</dbReference>
<evidence type="ECO:0000313" key="5">
    <source>
        <dbReference type="Proteomes" id="UP000177174"/>
    </source>
</evidence>
<keyword evidence="1" id="KW-0226">DNA condensation</keyword>
<accession>A0A1G1ZHY2</accession>
<evidence type="ECO:0000256" key="3">
    <source>
        <dbReference type="RuleBase" id="RU003939"/>
    </source>
</evidence>
<dbReference type="InterPro" id="IPR000119">
    <property type="entry name" value="Hist_DNA-bd"/>
</dbReference>
<dbReference type="EMBL" id="MHJH01000025">
    <property type="protein sequence ID" value="OGY64174.1"/>
    <property type="molecule type" value="Genomic_DNA"/>
</dbReference>
<keyword evidence="2 4" id="KW-0238">DNA-binding</keyword>
<dbReference type="GO" id="GO:0003677">
    <property type="term" value="F:DNA binding"/>
    <property type="evidence" value="ECO:0007669"/>
    <property type="project" value="UniProtKB-KW"/>
</dbReference>